<name>A0A1I8FP87_9PLAT</name>
<evidence type="ECO:0000313" key="3">
    <source>
        <dbReference type="WBParaSite" id="maker-unitig_41899-snap-gene-0.2-mRNA-1"/>
    </source>
</evidence>
<feature type="region of interest" description="Disordered" evidence="1">
    <location>
        <begin position="1"/>
        <end position="28"/>
    </location>
</feature>
<dbReference type="SUPFAM" id="SSF48065">
    <property type="entry name" value="DBL homology domain (DH-domain)"/>
    <property type="match status" value="1"/>
</dbReference>
<protein>
    <submittedName>
        <fullName evidence="3">DH domain-containing protein</fullName>
    </submittedName>
</protein>
<proteinExistence type="predicted"/>
<dbReference type="Gene3D" id="1.20.900.10">
    <property type="entry name" value="Dbl homology (DH) domain"/>
    <property type="match status" value="1"/>
</dbReference>
<organism evidence="2 3">
    <name type="scientific">Macrostomum lignano</name>
    <dbReference type="NCBI Taxonomy" id="282301"/>
    <lineage>
        <taxon>Eukaryota</taxon>
        <taxon>Metazoa</taxon>
        <taxon>Spiralia</taxon>
        <taxon>Lophotrochozoa</taxon>
        <taxon>Platyhelminthes</taxon>
        <taxon>Rhabditophora</taxon>
        <taxon>Macrostomorpha</taxon>
        <taxon>Macrostomida</taxon>
        <taxon>Macrostomidae</taxon>
        <taxon>Macrostomum</taxon>
    </lineage>
</organism>
<evidence type="ECO:0000256" key="1">
    <source>
        <dbReference type="SAM" id="MobiDB-lite"/>
    </source>
</evidence>
<dbReference type="Proteomes" id="UP000095280">
    <property type="component" value="Unplaced"/>
</dbReference>
<dbReference type="WBParaSite" id="maker-unitig_41899-snap-gene-0.2-mRNA-1">
    <property type="protein sequence ID" value="maker-unitig_41899-snap-gene-0.2-mRNA-1"/>
    <property type="gene ID" value="maker-unitig_41899-snap-gene-0.2"/>
</dbReference>
<feature type="compositionally biased region" description="Low complexity" evidence="1">
    <location>
        <begin position="10"/>
        <end position="26"/>
    </location>
</feature>
<reference evidence="3" key="1">
    <citation type="submission" date="2016-11" db="UniProtKB">
        <authorList>
            <consortium name="WormBaseParasite"/>
        </authorList>
    </citation>
    <scope>IDENTIFICATION</scope>
</reference>
<evidence type="ECO:0000313" key="2">
    <source>
        <dbReference type="Proteomes" id="UP000095280"/>
    </source>
</evidence>
<accession>A0A1I8FP87</accession>
<keyword evidence="2" id="KW-1185">Reference proteome</keyword>
<dbReference type="InterPro" id="IPR035899">
    <property type="entry name" value="DBL_dom_sf"/>
</dbReference>
<dbReference type="AlphaFoldDB" id="A0A1I8FP87"/>
<sequence length="169" mass="18034">TKSETPTLGSSPVTTAAPASPTPSSAESLADLDALTREAASRNDSWANAQEKKLLKQCGEKLVRRCNFVYELVSTEINHLRNIRRDAGCIPRALRRLPPSAAISAAEIEALFPQLDLLERLHSGLLADLRRCEPPARVLTKATLPPAADWAGLAGLGAALRRHLSGPAG</sequence>